<evidence type="ECO:0000313" key="1">
    <source>
        <dbReference type="EMBL" id="KAJ3485286.1"/>
    </source>
</evidence>
<proteinExistence type="predicted"/>
<dbReference type="SUPFAM" id="SSF81301">
    <property type="entry name" value="Nucleotidyltransferase"/>
    <property type="match status" value="1"/>
</dbReference>
<reference evidence="1" key="1">
    <citation type="submission" date="2022-07" db="EMBL/GenBank/DDBJ databases">
        <title>Genome Sequence of Physisporinus lineatus.</title>
        <authorList>
            <person name="Buettner E."/>
        </authorList>
    </citation>
    <scope>NUCLEOTIDE SEQUENCE</scope>
    <source>
        <strain evidence="1">VT162</strain>
    </source>
</reference>
<dbReference type="Proteomes" id="UP001212997">
    <property type="component" value="Unassembled WGS sequence"/>
</dbReference>
<sequence length="224" mass="25299">MEPPTSDEIKNVARKAVNIFSKHRLQVCLFGSTAGALHGCTRVPNDVDLVVMTESHTQEELKQILARDRGSGFYTRAPRTYGATYRVLFCTLPGDKRSCKVDVVIQGTMEIPLIPSSRFTYAQGLPIMPIIPLLILKLKGWDDHRLSGRTDFRQKQYVDVGDINMLLQIAVQEGENLGTDRAHLPNDFVLKGNERLSKFIEIVRPGRTSIESWHTIGFEVSQYR</sequence>
<keyword evidence="2" id="KW-1185">Reference proteome</keyword>
<organism evidence="1 2">
    <name type="scientific">Meripilus lineatus</name>
    <dbReference type="NCBI Taxonomy" id="2056292"/>
    <lineage>
        <taxon>Eukaryota</taxon>
        <taxon>Fungi</taxon>
        <taxon>Dikarya</taxon>
        <taxon>Basidiomycota</taxon>
        <taxon>Agaricomycotina</taxon>
        <taxon>Agaricomycetes</taxon>
        <taxon>Polyporales</taxon>
        <taxon>Meripilaceae</taxon>
        <taxon>Meripilus</taxon>
    </lineage>
</organism>
<dbReference type="InterPro" id="IPR043519">
    <property type="entry name" value="NT_sf"/>
</dbReference>
<comment type="caution">
    <text evidence="1">The sequence shown here is derived from an EMBL/GenBank/DDBJ whole genome shotgun (WGS) entry which is preliminary data.</text>
</comment>
<protein>
    <submittedName>
        <fullName evidence="1">Uncharacterized protein</fullName>
    </submittedName>
</protein>
<accession>A0AAD5YJH5</accession>
<dbReference type="AlphaFoldDB" id="A0AAD5YJH5"/>
<evidence type="ECO:0000313" key="2">
    <source>
        <dbReference type="Proteomes" id="UP001212997"/>
    </source>
</evidence>
<gene>
    <name evidence="1" type="ORF">NLI96_g5050</name>
</gene>
<dbReference type="Gene3D" id="3.30.460.40">
    <property type="match status" value="1"/>
</dbReference>
<name>A0AAD5YJH5_9APHY</name>
<dbReference type="EMBL" id="JANAWD010000158">
    <property type="protein sequence ID" value="KAJ3485286.1"/>
    <property type="molecule type" value="Genomic_DNA"/>
</dbReference>